<dbReference type="OrthoDB" id="5756154at2"/>
<evidence type="ECO:0000313" key="3">
    <source>
        <dbReference type="Proteomes" id="UP000193749"/>
    </source>
</evidence>
<dbReference type="PROSITE" id="PS50044">
    <property type="entry name" value="SIGMA54_3"/>
    <property type="match status" value="1"/>
</dbReference>
<proteinExistence type="predicted"/>
<dbReference type="SUPFAM" id="SSF53822">
    <property type="entry name" value="Periplasmic binding protein-like I"/>
    <property type="match status" value="1"/>
</dbReference>
<evidence type="ECO:0000313" key="2">
    <source>
        <dbReference type="EMBL" id="ORM89837.1"/>
    </source>
</evidence>
<gene>
    <name evidence="2" type="ORF">HA50_24895</name>
</gene>
<dbReference type="RefSeq" id="WP_084879555.1">
    <property type="nucleotide sequence ID" value="NZ_JAGGMY010000005.1"/>
</dbReference>
<dbReference type="InterPro" id="IPR025997">
    <property type="entry name" value="SBP_2_dom"/>
</dbReference>
<dbReference type="CDD" id="cd06307">
    <property type="entry name" value="PBP1_sugar_binding"/>
    <property type="match status" value="1"/>
</dbReference>
<dbReference type="Pfam" id="PF13407">
    <property type="entry name" value="Peripla_BP_4"/>
    <property type="match status" value="1"/>
</dbReference>
<dbReference type="Gene3D" id="1.10.260.40">
    <property type="entry name" value="lambda repressor-like DNA-binding domains"/>
    <property type="match status" value="1"/>
</dbReference>
<sequence>MNRKPTMKELVAATQLSRATIDRVLNHRPGVNPKTVEAVQRAYSSLLVQAAGGVQLASVTQQASFSVVVQASEEYNESVIATAQKIKNQLDARNVSLDISSCSDVQDDDVVRLLYQQADHADGIAVVAKNTPIINAAVQKLRQQGKHIVALVSDLDPDARDAYVGINNRAAGQAAGFILGRHLQHDTHASVAVIVGTLSYSCHDDREIGFRAQIRKTLPSVSVAEVISGNDNTQQTYDAAVQLLRNNPNLRAVYNVAGGNAGLAAALDECQSAIRPIVITHEINKVTEKLILAEKIDYILSQDIAKLLLETVDKLAAMKNNQAFASHTFLPIEILTRFTLPAL</sequence>
<dbReference type="InterPro" id="IPR010982">
    <property type="entry name" value="Lambda_DNA-bd_dom_sf"/>
</dbReference>
<reference evidence="2 3" key="1">
    <citation type="journal article" date="2017" name="Antonie Van Leeuwenhoek">
        <title>Phylogenomic resolution of the bacterial genus Pantoea and its relationship with Erwinia and Tatumella.</title>
        <authorList>
            <person name="Palmer M."/>
            <person name="Steenkamp E.T."/>
            <person name="Coetzee M.P."/>
            <person name="Chan W.Y."/>
            <person name="van Zyl E."/>
            <person name="De Maayer P."/>
            <person name="Coutinho T.A."/>
            <person name="Blom J."/>
            <person name="Smits T.H."/>
            <person name="Duffy B."/>
            <person name="Venter S.N."/>
        </authorList>
    </citation>
    <scope>NUCLEOTIDE SEQUENCE [LARGE SCALE GENOMIC DNA]</scope>
    <source>
        <strain evidence="2 3">LMG 2657</strain>
    </source>
</reference>
<evidence type="ECO:0000259" key="1">
    <source>
        <dbReference type="Pfam" id="PF13407"/>
    </source>
</evidence>
<dbReference type="STRING" id="55209.HA50_24895"/>
<organism evidence="2 3">
    <name type="scientific">Pantoea cypripedii</name>
    <name type="common">Pectobacterium cypripedii</name>
    <name type="synonym">Erwinia cypripedii</name>
    <dbReference type="NCBI Taxonomy" id="55209"/>
    <lineage>
        <taxon>Bacteria</taxon>
        <taxon>Pseudomonadati</taxon>
        <taxon>Pseudomonadota</taxon>
        <taxon>Gammaproteobacteria</taxon>
        <taxon>Enterobacterales</taxon>
        <taxon>Erwiniaceae</taxon>
        <taxon>Pantoea</taxon>
    </lineage>
</organism>
<dbReference type="Proteomes" id="UP000193749">
    <property type="component" value="Unassembled WGS sequence"/>
</dbReference>
<dbReference type="Gene3D" id="3.40.50.2300">
    <property type="match status" value="2"/>
</dbReference>
<feature type="domain" description="Periplasmic binding protein" evidence="1">
    <location>
        <begin position="74"/>
        <end position="307"/>
    </location>
</feature>
<dbReference type="InterPro" id="IPR028082">
    <property type="entry name" value="Peripla_BP_I"/>
</dbReference>
<comment type="caution">
    <text evidence="2">The sequence shown here is derived from an EMBL/GenBank/DDBJ whole genome shotgun (WGS) entry which is preliminary data.</text>
</comment>
<name>A0A1X1ELM0_PANCY</name>
<accession>A0A1X1ELM0</accession>
<dbReference type="PANTHER" id="PTHR30146">
    <property type="entry name" value="LACI-RELATED TRANSCRIPTIONAL REPRESSOR"/>
    <property type="match status" value="1"/>
</dbReference>
<dbReference type="GO" id="GO:0003700">
    <property type="term" value="F:DNA-binding transcription factor activity"/>
    <property type="evidence" value="ECO:0007669"/>
    <property type="project" value="TreeGrafter"/>
</dbReference>
<dbReference type="EMBL" id="MLJI01000002">
    <property type="protein sequence ID" value="ORM89837.1"/>
    <property type="molecule type" value="Genomic_DNA"/>
</dbReference>
<dbReference type="GO" id="GO:0000976">
    <property type="term" value="F:transcription cis-regulatory region binding"/>
    <property type="evidence" value="ECO:0007669"/>
    <property type="project" value="TreeGrafter"/>
</dbReference>
<dbReference type="SUPFAM" id="SSF47413">
    <property type="entry name" value="lambda repressor-like DNA-binding domains"/>
    <property type="match status" value="1"/>
</dbReference>
<keyword evidence="3" id="KW-1185">Reference proteome</keyword>
<protein>
    <recommendedName>
        <fullName evidence="1">Periplasmic binding protein domain-containing protein</fullName>
    </recommendedName>
</protein>
<dbReference type="AlphaFoldDB" id="A0A1X1ELM0"/>
<dbReference type="GO" id="GO:0055085">
    <property type="term" value="P:transmembrane transport"/>
    <property type="evidence" value="ECO:0007669"/>
    <property type="project" value="UniProtKB-ARBA"/>
</dbReference>
<dbReference type="PANTHER" id="PTHR30146:SF152">
    <property type="entry name" value="TRANSCRIPTIONAL REGULATORY PROTEIN"/>
    <property type="match status" value="1"/>
</dbReference>